<name>A0A392VIW1_9FABA</name>
<proteinExistence type="predicted"/>
<evidence type="ECO:0000313" key="2">
    <source>
        <dbReference type="EMBL" id="MCI86310.1"/>
    </source>
</evidence>
<feature type="non-terminal residue" evidence="2">
    <location>
        <position position="1"/>
    </location>
</feature>
<accession>A0A392VIW1</accession>
<sequence length="32" mass="3645">SLKQPKYSSEGYKDVPRSEEDDLVAGNEERDC</sequence>
<dbReference type="AlphaFoldDB" id="A0A392VIW1"/>
<protein>
    <submittedName>
        <fullName evidence="2">Uncharacterized protein</fullName>
    </submittedName>
</protein>
<evidence type="ECO:0000256" key="1">
    <source>
        <dbReference type="SAM" id="MobiDB-lite"/>
    </source>
</evidence>
<comment type="caution">
    <text evidence="2">The sequence shown here is derived from an EMBL/GenBank/DDBJ whole genome shotgun (WGS) entry which is preliminary data.</text>
</comment>
<organism evidence="2 3">
    <name type="scientific">Trifolium medium</name>
    <dbReference type="NCBI Taxonomy" id="97028"/>
    <lineage>
        <taxon>Eukaryota</taxon>
        <taxon>Viridiplantae</taxon>
        <taxon>Streptophyta</taxon>
        <taxon>Embryophyta</taxon>
        <taxon>Tracheophyta</taxon>
        <taxon>Spermatophyta</taxon>
        <taxon>Magnoliopsida</taxon>
        <taxon>eudicotyledons</taxon>
        <taxon>Gunneridae</taxon>
        <taxon>Pentapetalae</taxon>
        <taxon>rosids</taxon>
        <taxon>fabids</taxon>
        <taxon>Fabales</taxon>
        <taxon>Fabaceae</taxon>
        <taxon>Papilionoideae</taxon>
        <taxon>50 kb inversion clade</taxon>
        <taxon>NPAAA clade</taxon>
        <taxon>Hologalegina</taxon>
        <taxon>IRL clade</taxon>
        <taxon>Trifolieae</taxon>
        <taxon>Trifolium</taxon>
    </lineage>
</organism>
<dbReference type="Proteomes" id="UP000265520">
    <property type="component" value="Unassembled WGS sequence"/>
</dbReference>
<keyword evidence="3" id="KW-1185">Reference proteome</keyword>
<reference evidence="2 3" key="1">
    <citation type="journal article" date="2018" name="Front. Plant Sci.">
        <title>Red Clover (Trifolium pratense) and Zigzag Clover (T. medium) - A Picture of Genomic Similarities and Differences.</title>
        <authorList>
            <person name="Dluhosova J."/>
            <person name="Istvanek J."/>
            <person name="Nedelnik J."/>
            <person name="Repkova J."/>
        </authorList>
    </citation>
    <scope>NUCLEOTIDE SEQUENCE [LARGE SCALE GENOMIC DNA]</scope>
    <source>
        <strain evidence="3">cv. 10/8</strain>
        <tissue evidence="2">Leaf</tissue>
    </source>
</reference>
<dbReference type="EMBL" id="LXQA011137032">
    <property type="protein sequence ID" value="MCI86310.1"/>
    <property type="molecule type" value="Genomic_DNA"/>
</dbReference>
<feature type="region of interest" description="Disordered" evidence="1">
    <location>
        <begin position="1"/>
        <end position="32"/>
    </location>
</feature>
<evidence type="ECO:0000313" key="3">
    <source>
        <dbReference type="Proteomes" id="UP000265520"/>
    </source>
</evidence>